<evidence type="ECO:0000259" key="2">
    <source>
        <dbReference type="SMART" id="SM00014"/>
    </source>
</evidence>
<keyword evidence="1" id="KW-0472">Membrane</keyword>
<reference evidence="3" key="1">
    <citation type="submission" date="2022-08" db="EMBL/GenBank/DDBJ databases">
        <authorList>
            <consortium name="DOE Joint Genome Institute"/>
            <person name="Min B."/>
            <person name="Riley R."/>
            <person name="Sierra-Patev S."/>
            <person name="Naranjo-Ortiz M."/>
            <person name="Looney B."/>
            <person name="Konkel Z."/>
            <person name="Slot J.C."/>
            <person name="Sakamoto Y."/>
            <person name="Steenwyk J.L."/>
            <person name="Rokas A."/>
            <person name="Carro J."/>
            <person name="Camarero S."/>
            <person name="Ferreira P."/>
            <person name="Molpeceres G."/>
            <person name="Ruiz-Duenas F.J."/>
            <person name="Serrano A."/>
            <person name="Henrissat B."/>
            <person name="Drula E."/>
            <person name="Hughes K.W."/>
            <person name="Mata J.L."/>
            <person name="Ishikawa N.K."/>
            <person name="Vargas-Isla R."/>
            <person name="Ushijima S."/>
            <person name="Smith C.A."/>
            <person name="Ahrendt S."/>
            <person name="Andreopoulos W."/>
            <person name="He G."/>
            <person name="Labutti K."/>
            <person name="Lipzen A."/>
            <person name="Ng V."/>
            <person name="Sandor L."/>
            <person name="Barry K."/>
            <person name="Martinez A.T."/>
            <person name="Xiao Y."/>
            <person name="Gibbons J.G."/>
            <person name="Terashima K."/>
            <person name="Hibbett D.S."/>
            <person name="Grigoriev I.V."/>
        </authorList>
    </citation>
    <scope>NUCLEOTIDE SEQUENCE</scope>
    <source>
        <strain evidence="3">TFB7829</strain>
    </source>
</reference>
<evidence type="ECO:0000313" key="4">
    <source>
        <dbReference type="Proteomes" id="UP001163850"/>
    </source>
</evidence>
<feature type="transmembrane region" description="Helical" evidence="1">
    <location>
        <begin position="167"/>
        <end position="187"/>
    </location>
</feature>
<dbReference type="AlphaFoldDB" id="A0AA38Q546"/>
<dbReference type="InterPro" id="IPR036938">
    <property type="entry name" value="PAP2/HPO_sf"/>
</dbReference>
<gene>
    <name evidence="3" type="ORF">F5890DRAFT_811333</name>
</gene>
<sequence length="236" mass="26808">MRRGHCQHVLVAPRRFPICKTIIRFWSTPYIVHGTQINTHLPPLPVPERSMANRYIDNEPLEWQLPLWLRFLDKTNSTVISITACFLLYTQSSGVAYFASGGAACIMAVKMVKKLIRQKRPGNKRRKTYGMPSTHSTTSTYYATYILLAALYLPIHQSLPQTSMTRILSLLIVLPWATMIALSRLWLGHHTTAQISVGCILGFGFACLWFFIWVSGLNEYGVKAEQSWRSLSAFGK</sequence>
<accession>A0AA38Q546</accession>
<name>A0AA38Q546_9AGAR</name>
<evidence type="ECO:0000256" key="1">
    <source>
        <dbReference type="SAM" id="Phobius"/>
    </source>
</evidence>
<dbReference type="SMART" id="SM00014">
    <property type="entry name" value="acidPPc"/>
    <property type="match status" value="1"/>
</dbReference>
<keyword evidence="1" id="KW-1133">Transmembrane helix</keyword>
<dbReference type="PANTHER" id="PTHR14969">
    <property type="entry name" value="SPHINGOSINE-1-PHOSPHATE PHOSPHOHYDROLASE"/>
    <property type="match status" value="1"/>
</dbReference>
<dbReference type="InterPro" id="IPR000326">
    <property type="entry name" value="PAP2/HPO"/>
</dbReference>
<dbReference type="Proteomes" id="UP001163850">
    <property type="component" value="Unassembled WGS sequence"/>
</dbReference>
<dbReference type="PANTHER" id="PTHR14969:SF13">
    <property type="entry name" value="AT30094P"/>
    <property type="match status" value="1"/>
</dbReference>
<dbReference type="GO" id="GO:0042392">
    <property type="term" value="F:sphingosine-1-phosphate phosphatase activity"/>
    <property type="evidence" value="ECO:0007669"/>
    <property type="project" value="TreeGrafter"/>
</dbReference>
<keyword evidence="1" id="KW-0812">Transmembrane</keyword>
<proteinExistence type="predicted"/>
<feature type="domain" description="Phosphatidic acid phosphatase type 2/haloperoxidase" evidence="2">
    <location>
        <begin position="95"/>
        <end position="210"/>
    </location>
</feature>
<dbReference type="SUPFAM" id="SSF48317">
    <property type="entry name" value="Acid phosphatase/Vanadium-dependent haloperoxidase"/>
    <property type="match status" value="1"/>
</dbReference>
<dbReference type="Pfam" id="PF01569">
    <property type="entry name" value="PAP2"/>
    <property type="match status" value="1"/>
</dbReference>
<protein>
    <recommendedName>
        <fullName evidence="2">Phosphatidic acid phosphatase type 2/haloperoxidase domain-containing protein</fullName>
    </recommendedName>
</protein>
<dbReference type="EMBL" id="MU801925">
    <property type="protein sequence ID" value="KAJ3987317.1"/>
    <property type="molecule type" value="Genomic_DNA"/>
</dbReference>
<feature type="transmembrane region" description="Helical" evidence="1">
    <location>
        <begin position="133"/>
        <end position="155"/>
    </location>
</feature>
<comment type="caution">
    <text evidence="3">The sequence shown here is derived from an EMBL/GenBank/DDBJ whole genome shotgun (WGS) entry which is preliminary data.</text>
</comment>
<feature type="transmembrane region" description="Helical" evidence="1">
    <location>
        <begin position="194"/>
        <end position="214"/>
    </location>
</feature>
<organism evidence="3 4">
    <name type="scientific">Lentinula detonsa</name>
    <dbReference type="NCBI Taxonomy" id="2804962"/>
    <lineage>
        <taxon>Eukaryota</taxon>
        <taxon>Fungi</taxon>
        <taxon>Dikarya</taxon>
        <taxon>Basidiomycota</taxon>
        <taxon>Agaricomycotina</taxon>
        <taxon>Agaricomycetes</taxon>
        <taxon>Agaricomycetidae</taxon>
        <taxon>Agaricales</taxon>
        <taxon>Marasmiineae</taxon>
        <taxon>Omphalotaceae</taxon>
        <taxon>Lentinula</taxon>
    </lineage>
</organism>
<dbReference type="Gene3D" id="1.20.144.10">
    <property type="entry name" value="Phosphatidic acid phosphatase type 2/haloperoxidase"/>
    <property type="match status" value="1"/>
</dbReference>
<evidence type="ECO:0000313" key="3">
    <source>
        <dbReference type="EMBL" id="KAJ3987317.1"/>
    </source>
</evidence>
<feature type="transmembrane region" description="Helical" evidence="1">
    <location>
        <begin position="95"/>
        <end position="112"/>
    </location>
</feature>